<evidence type="ECO:0000313" key="3">
    <source>
        <dbReference type="Proteomes" id="UP000762676"/>
    </source>
</evidence>
<accession>A0AAV4G035</accession>
<dbReference type="Proteomes" id="UP000762676">
    <property type="component" value="Unassembled WGS sequence"/>
</dbReference>
<reference evidence="2 3" key="1">
    <citation type="journal article" date="2021" name="Elife">
        <title>Chloroplast acquisition without the gene transfer in kleptoplastic sea slugs, Plakobranchus ocellatus.</title>
        <authorList>
            <person name="Maeda T."/>
            <person name="Takahashi S."/>
            <person name="Yoshida T."/>
            <person name="Shimamura S."/>
            <person name="Takaki Y."/>
            <person name="Nagai Y."/>
            <person name="Toyoda A."/>
            <person name="Suzuki Y."/>
            <person name="Arimoto A."/>
            <person name="Ishii H."/>
            <person name="Satoh N."/>
            <person name="Nishiyama T."/>
            <person name="Hasebe M."/>
            <person name="Maruyama T."/>
            <person name="Minagawa J."/>
            <person name="Obokata J."/>
            <person name="Shigenobu S."/>
        </authorList>
    </citation>
    <scope>NUCLEOTIDE SEQUENCE [LARGE SCALE GENOMIC DNA]</scope>
</reference>
<keyword evidence="3" id="KW-1185">Reference proteome</keyword>
<feature type="region of interest" description="Disordered" evidence="1">
    <location>
        <begin position="31"/>
        <end position="84"/>
    </location>
</feature>
<name>A0AAV4G035_9GAST</name>
<feature type="compositionally biased region" description="Polar residues" evidence="1">
    <location>
        <begin position="31"/>
        <end position="50"/>
    </location>
</feature>
<comment type="caution">
    <text evidence="2">The sequence shown here is derived from an EMBL/GenBank/DDBJ whole genome shotgun (WGS) entry which is preliminary data.</text>
</comment>
<evidence type="ECO:0000256" key="1">
    <source>
        <dbReference type="SAM" id="MobiDB-lite"/>
    </source>
</evidence>
<gene>
    <name evidence="2" type="ORF">ElyMa_002280100</name>
</gene>
<feature type="compositionally biased region" description="Basic and acidic residues" evidence="1">
    <location>
        <begin position="63"/>
        <end position="77"/>
    </location>
</feature>
<protein>
    <submittedName>
        <fullName evidence="2">Craniofacial development protein 2-like</fullName>
    </submittedName>
</protein>
<evidence type="ECO:0000313" key="2">
    <source>
        <dbReference type="EMBL" id="GFR79058.1"/>
    </source>
</evidence>
<proteinExistence type="predicted"/>
<dbReference type="EMBL" id="BMAT01004720">
    <property type="protein sequence ID" value="GFR79058.1"/>
    <property type="molecule type" value="Genomic_DNA"/>
</dbReference>
<dbReference type="AlphaFoldDB" id="A0AAV4G035"/>
<organism evidence="2 3">
    <name type="scientific">Elysia marginata</name>
    <dbReference type="NCBI Taxonomy" id="1093978"/>
    <lineage>
        <taxon>Eukaryota</taxon>
        <taxon>Metazoa</taxon>
        <taxon>Spiralia</taxon>
        <taxon>Lophotrochozoa</taxon>
        <taxon>Mollusca</taxon>
        <taxon>Gastropoda</taxon>
        <taxon>Heterobranchia</taxon>
        <taxon>Euthyneura</taxon>
        <taxon>Panpulmonata</taxon>
        <taxon>Sacoglossa</taxon>
        <taxon>Placobranchoidea</taxon>
        <taxon>Plakobranchidae</taxon>
        <taxon>Elysia</taxon>
    </lineage>
</organism>
<sequence length="126" mass="14259">MAVLTTNSTRYRSEVRRPWGRRTVLRWASNPPCTNKFATETPTNTLSQQALDGPPATRADMPSMKEVKGQTHKEAFDSTRSMTSPRHQVRLGAWNAQTMYETGKTALVISEMLKYRLNILGILGYK</sequence>